<reference evidence="9" key="2">
    <citation type="journal article" date="2021" name="Genome Biol. Evol.">
        <title>Developing a high-quality reference genome for a parasitic bivalve with doubly uniparental inheritance (Bivalvia: Unionida).</title>
        <authorList>
            <person name="Smith C.H."/>
        </authorList>
    </citation>
    <scope>NUCLEOTIDE SEQUENCE</scope>
    <source>
        <strain evidence="9">CHS0354</strain>
        <tissue evidence="9">Mantle</tissue>
    </source>
</reference>
<evidence type="ECO:0000256" key="2">
    <source>
        <dbReference type="ARBA" id="ARBA00006510"/>
    </source>
</evidence>
<feature type="transmembrane region" description="Helical" evidence="7">
    <location>
        <begin position="707"/>
        <end position="728"/>
    </location>
</feature>
<feature type="region of interest" description="Disordered" evidence="6">
    <location>
        <begin position="60"/>
        <end position="83"/>
    </location>
</feature>
<protein>
    <recommendedName>
        <fullName evidence="8">TMC domain-containing protein</fullName>
    </recommendedName>
</protein>
<dbReference type="InterPro" id="IPR012496">
    <property type="entry name" value="TMC_dom"/>
</dbReference>
<accession>A0AAE0SCG3</accession>
<comment type="subcellular location">
    <subcellularLocation>
        <location evidence="1">Membrane</location>
        <topology evidence="1">Multi-pass membrane protein</topology>
    </subcellularLocation>
</comment>
<keyword evidence="4 7" id="KW-1133">Transmembrane helix</keyword>
<dbReference type="Proteomes" id="UP001195483">
    <property type="component" value="Unassembled WGS sequence"/>
</dbReference>
<feature type="compositionally biased region" description="Basic and acidic residues" evidence="6">
    <location>
        <begin position="142"/>
        <end position="168"/>
    </location>
</feature>
<feature type="compositionally biased region" description="Basic and acidic residues" evidence="6">
    <location>
        <begin position="72"/>
        <end position="83"/>
    </location>
</feature>
<dbReference type="EMBL" id="JAEAOA010002363">
    <property type="protein sequence ID" value="KAK3588968.1"/>
    <property type="molecule type" value="Genomic_DNA"/>
</dbReference>
<proteinExistence type="inferred from homology"/>
<dbReference type="InterPro" id="IPR038900">
    <property type="entry name" value="TMC"/>
</dbReference>
<evidence type="ECO:0000256" key="3">
    <source>
        <dbReference type="ARBA" id="ARBA00022692"/>
    </source>
</evidence>
<sequence length="812" mass="93498">MDSPRKSDYDSNRNSSVNSHDRRNNHHYTLHENSVSFDQLHGGTGMERVGFQPKYSFHQASGRHQYQYDPMEGSRRDGYQDRGYEGRYNEGIVENANIKERSHFAGSYEDDAFISKLKERDQRGQSHTSPRHVEKDALRAYNKERDQRGRISSHQNRDHIQEIDDFDHTSSGNYAEPDGYRSSSRPLSANFQSGYGKTNNEIQYNEIDIDIHHHQGLSKKSHTNQAYNFDEDQENHGIKYQDNGQVSSLRARRGRSLSKRRRNFHRISAFVDGSEEVNLGAVSGAKTLIFRRNRNIVRPQLGAESSYSDLERKSGDEFDTYLPADNEGLPSEKYRKTRTLKYRMAMLKKSHQPPTTRDMADLLRDQLVREKSYEFQTLAQLGYSRAKAWRNFKSHVRNLVYQLEVWAGSFKVIEGHFGSSTVSYFRFLRFLMFLNLYLTLIIFGVIVIPHFILPDIFIDSKQYIETYNCSVSYKQHTDELKRNSSSAGNIALSILQGTGLLENTVLFYGNYYNMSLSVPIGGVETYNMSLAYLMATGATFVLSFLLLVKNSAKGVKQGILETSGGSLTHQFFNKVFGGWDFCVSSESTASIKHKSLKLELETDLEYQRLYWRKQNRTAKEKLKLVVIRLLINLLCFGILGASLYLIFYVNEKLIALQNEAKKVTEILVLLVQYLPSVTITLLSTIVPIIFTKLILAEEYTPQFQIRLTLFRIVLLRLASLGVLMLSLFTTIKNNEGYRCGNQNLTHDSSNSSVCENCTENNINFTTVDFKSFNEINQLECWETYLGQQIYKLVIMNFIVVIAVTFLWEFPRK</sequence>
<organism evidence="9 10">
    <name type="scientific">Potamilus streckersoni</name>
    <dbReference type="NCBI Taxonomy" id="2493646"/>
    <lineage>
        <taxon>Eukaryota</taxon>
        <taxon>Metazoa</taxon>
        <taxon>Spiralia</taxon>
        <taxon>Lophotrochozoa</taxon>
        <taxon>Mollusca</taxon>
        <taxon>Bivalvia</taxon>
        <taxon>Autobranchia</taxon>
        <taxon>Heteroconchia</taxon>
        <taxon>Palaeoheterodonta</taxon>
        <taxon>Unionida</taxon>
        <taxon>Unionoidea</taxon>
        <taxon>Unionidae</taxon>
        <taxon>Ambleminae</taxon>
        <taxon>Lampsilini</taxon>
        <taxon>Potamilus</taxon>
    </lineage>
</organism>
<feature type="transmembrane region" description="Helical" evidence="7">
    <location>
        <begin position="490"/>
        <end position="509"/>
    </location>
</feature>
<feature type="transmembrane region" description="Helical" evidence="7">
    <location>
        <begin position="789"/>
        <end position="809"/>
    </location>
</feature>
<dbReference type="Pfam" id="PF07810">
    <property type="entry name" value="TMC"/>
    <property type="match status" value="1"/>
</dbReference>
<dbReference type="PANTHER" id="PTHR23302:SF24">
    <property type="entry name" value="TMC DOMAIN-CONTAINING PROTEIN"/>
    <property type="match status" value="1"/>
</dbReference>
<comment type="similarity">
    <text evidence="2">Belongs to the TMC family.</text>
</comment>
<keyword evidence="3 7" id="KW-0812">Transmembrane</keyword>
<dbReference type="GO" id="GO:0008381">
    <property type="term" value="F:mechanosensitive monoatomic ion channel activity"/>
    <property type="evidence" value="ECO:0007669"/>
    <property type="project" value="TreeGrafter"/>
</dbReference>
<feature type="domain" description="TMC" evidence="8">
    <location>
        <begin position="780"/>
        <end position="812"/>
    </location>
</feature>
<feature type="transmembrane region" description="Helical" evidence="7">
    <location>
        <begin position="667"/>
        <end position="695"/>
    </location>
</feature>
<evidence type="ECO:0000256" key="6">
    <source>
        <dbReference type="SAM" id="MobiDB-lite"/>
    </source>
</evidence>
<evidence type="ECO:0000256" key="5">
    <source>
        <dbReference type="ARBA" id="ARBA00023136"/>
    </source>
</evidence>
<dbReference type="PANTHER" id="PTHR23302">
    <property type="entry name" value="TRANSMEMBRANE CHANNEL-RELATED"/>
    <property type="match status" value="1"/>
</dbReference>
<reference evidence="9" key="1">
    <citation type="journal article" date="2021" name="Genome Biol. Evol.">
        <title>A High-Quality Reference Genome for a Parasitic Bivalve with Doubly Uniparental Inheritance (Bivalvia: Unionida).</title>
        <authorList>
            <person name="Smith C.H."/>
        </authorList>
    </citation>
    <scope>NUCLEOTIDE SEQUENCE</scope>
    <source>
        <strain evidence="9">CHS0354</strain>
    </source>
</reference>
<name>A0AAE0SCG3_9BIVA</name>
<feature type="region of interest" description="Disordered" evidence="6">
    <location>
        <begin position="1"/>
        <end position="24"/>
    </location>
</feature>
<feature type="transmembrane region" description="Helical" evidence="7">
    <location>
        <begin position="529"/>
        <end position="548"/>
    </location>
</feature>
<feature type="compositionally biased region" description="Basic and acidic residues" evidence="6">
    <location>
        <begin position="1"/>
        <end position="11"/>
    </location>
</feature>
<keyword evidence="10" id="KW-1185">Reference proteome</keyword>
<feature type="transmembrane region" description="Helical" evidence="7">
    <location>
        <begin position="625"/>
        <end position="647"/>
    </location>
</feature>
<evidence type="ECO:0000256" key="1">
    <source>
        <dbReference type="ARBA" id="ARBA00004141"/>
    </source>
</evidence>
<feature type="transmembrane region" description="Helical" evidence="7">
    <location>
        <begin position="430"/>
        <end position="453"/>
    </location>
</feature>
<keyword evidence="5 7" id="KW-0472">Membrane</keyword>
<evidence type="ECO:0000256" key="7">
    <source>
        <dbReference type="SAM" id="Phobius"/>
    </source>
</evidence>
<evidence type="ECO:0000259" key="8">
    <source>
        <dbReference type="Pfam" id="PF07810"/>
    </source>
</evidence>
<feature type="compositionally biased region" description="Polar residues" evidence="6">
    <location>
        <begin position="181"/>
        <end position="194"/>
    </location>
</feature>
<dbReference type="AlphaFoldDB" id="A0AAE0SCG3"/>
<evidence type="ECO:0000313" key="9">
    <source>
        <dbReference type="EMBL" id="KAK3588968.1"/>
    </source>
</evidence>
<feature type="region of interest" description="Disordered" evidence="6">
    <location>
        <begin position="142"/>
        <end position="194"/>
    </location>
</feature>
<reference evidence="9" key="3">
    <citation type="submission" date="2023-05" db="EMBL/GenBank/DDBJ databases">
        <authorList>
            <person name="Smith C.H."/>
        </authorList>
    </citation>
    <scope>NUCLEOTIDE SEQUENCE</scope>
    <source>
        <strain evidence="9">CHS0354</strain>
        <tissue evidence="9">Mantle</tissue>
    </source>
</reference>
<dbReference type="GO" id="GO:0005886">
    <property type="term" value="C:plasma membrane"/>
    <property type="evidence" value="ECO:0007669"/>
    <property type="project" value="InterPro"/>
</dbReference>
<evidence type="ECO:0000313" key="10">
    <source>
        <dbReference type="Proteomes" id="UP001195483"/>
    </source>
</evidence>
<comment type="caution">
    <text evidence="9">The sequence shown here is derived from an EMBL/GenBank/DDBJ whole genome shotgun (WGS) entry which is preliminary data.</text>
</comment>
<evidence type="ECO:0000256" key="4">
    <source>
        <dbReference type="ARBA" id="ARBA00022989"/>
    </source>
</evidence>
<gene>
    <name evidence="9" type="ORF">CHS0354_043139</name>
</gene>